<organism evidence="1 2">
    <name type="scientific">Actinacidiphila acidipaludis</name>
    <dbReference type="NCBI Taxonomy" id="2873382"/>
    <lineage>
        <taxon>Bacteria</taxon>
        <taxon>Bacillati</taxon>
        <taxon>Actinomycetota</taxon>
        <taxon>Actinomycetes</taxon>
        <taxon>Kitasatosporales</taxon>
        <taxon>Streptomycetaceae</taxon>
        <taxon>Actinacidiphila</taxon>
    </lineage>
</organism>
<comment type="caution">
    <text evidence="1">The sequence shown here is derived from an EMBL/GenBank/DDBJ whole genome shotgun (WGS) entry which is preliminary data.</text>
</comment>
<dbReference type="RefSeq" id="WP_222963094.1">
    <property type="nucleotide sequence ID" value="NZ_JAINZZ010000015.1"/>
</dbReference>
<name>A0ABS7Q732_9ACTN</name>
<accession>A0ABS7Q732</accession>
<sequence>MREPELDVVGGKGDLCTLDVVMPAAAAQSAQGQRVFERIKQHLTIHTL</sequence>
<keyword evidence="2" id="KW-1185">Reference proteome</keyword>
<evidence type="ECO:0000313" key="2">
    <source>
        <dbReference type="Proteomes" id="UP000778578"/>
    </source>
</evidence>
<gene>
    <name evidence="1" type="ORF">K7862_15150</name>
</gene>
<dbReference type="Proteomes" id="UP000778578">
    <property type="component" value="Unassembled WGS sequence"/>
</dbReference>
<dbReference type="EMBL" id="JAINZZ010000015">
    <property type="protein sequence ID" value="MBY8878965.1"/>
    <property type="molecule type" value="Genomic_DNA"/>
</dbReference>
<evidence type="ECO:0008006" key="3">
    <source>
        <dbReference type="Google" id="ProtNLM"/>
    </source>
</evidence>
<evidence type="ECO:0000313" key="1">
    <source>
        <dbReference type="EMBL" id="MBY8878965.1"/>
    </source>
</evidence>
<protein>
    <recommendedName>
        <fullName evidence="3">Transposase</fullName>
    </recommendedName>
</protein>
<reference evidence="1 2" key="1">
    <citation type="submission" date="2021-08" db="EMBL/GenBank/DDBJ databases">
        <title>WGS of actinomycetes from Thailand.</title>
        <authorList>
            <person name="Thawai C."/>
        </authorList>
    </citation>
    <scope>NUCLEOTIDE SEQUENCE [LARGE SCALE GENOMIC DNA]</scope>
    <source>
        <strain evidence="1 2">PLK6-54</strain>
    </source>
</reference>
<proteinExistence type="predicted"/>